<dbReference type="PROSITE" id="PS51000">
    <property type="entry name" value="HTH_DEOR_2"/>
    <property type="match status" value="1"/>
</dbReference>
<evidence type="ECO:0000256" key="2">
    <source>
        <dbReference type="ARBA" id="ARBA00023163"/>
    </source>
</evidence>
<proteinExistence type="predicted"/>
<gene>
    <name evidence="4" type="ORF">AUL39_02140</name>
</gene>
<protein>
    <recommendedName>
        <fullName evidence="3">HTH deoR-type domain-containing protein</fullName>
    </recommendedName>
</protein>
<dbReference type="GO" id="GO:0003700">
    <property type="term" value="F:DNA-binding transcription factor activity"/>
    <property type="evidence" value="ECO:0007669"/>
    <property type="project" value="InterPro"/>
</dbReference>
<dbReference type="PANTHER" id="PTHR30363">
    <property type="entry name" value="HTH-TYPE TRANSCRIPTIONAL REGULATOR SRLR-RELATED"/>
    <property type="match status" value="1"/>
</dbReference>
<evidence type="ECO:0000259" key="3">
    <source>
        <dbReference type="PROSITE" id="PS51000"/>
    </source>
</evidence>
<dbReference type="Gene3D" id="1.10.10.10">
    <property type="entry name" value="Winged helix-like DNA-binding domain superfamily/Winged helix DNA-binding domain"/>
    <property type="match status" value="1"/>
</dbReference>
<dbReference type="InterPro" id="IPR036390">
    <property type="entry name" value="WH_DNA-bd_sf"/>
</dbReference>
<organism evidence="4 5">
    <name type="scientific">Tractidigestivibacter scatoligenes</name>
    <name type="common">Olsenella scatoligenes</name>
    <dbReference type="NCBI Taxonomy" id="1299998"/>
    <lineage>
        <taxon>Bacteria</taxon>
        <taxon>Bacillati</taxon>
        <taxon>Actinomycetota</taxon>
        <taxon>Coriobacteriia</taxon>
        <taxon>Coriobacteriales</taxon>
        <taxon>Atopobiaceae</taxon>
        <taxon>Tractidigestivibacter</taxon>
    </lineage>
</organism>
<dbReference type="InterPro" id="IPR050313">
    <property type="entry name" value="Carb_Metab_HTH_regulators"/>
</dbReference>
<dbReference type="EMBL" id="LOJF01000001">
    <property type="protein sequence ID" value="KUH59154.1"/>
    <property type="molecule type" value="Genomic_DNA"/>
</dbReference>
<evidence type="ECO:0000256" key="1">
    <source>
        <dbReference type="ARBA" id="ARBA00023015"/>
    </source>
</evidence>
<dbReference type="Pfam" id="PF08220">
    <property type="entry name" value="HTH_DeoR"/>
    <property type="match status" value="1"/>
</dbReference>
<keyword evidence="1" id="KW-0805">Transcription regulation</keyword>
<dbReference type="SUPFAM" id="SSF100950">
    <property type="entry name" value="NagB/RpiA/CoA transferase-like"/>
    <property type="match status" value="1"/>
</dbReference>
<feature type="domain" description="HTH deoR-type" evidence="3">
    <location>
        <begin position="14"/>
        <end position="69"/>
    </location>
</feature>
<dbReference type="RefSeq" id="WP_059053125.1">
    <property type="nucleotide sequence ID" value="NZ_LOJF01000001.1"/>
</dbReference>
<dbReference type="InterPro" id="IPR011991">
    <property type="entry name" value="ArsR-like_HTH"/>
</dbReference>
<dbReference type="Proteomes" id="UP000054078">
    <property type="component" value="Unassembled WGS sequence"/>
</dbReference>
<dbReference type="InterPro" id="IPR001034">
    <property type="entry name" value="DeoR_HTH"/>
</dbReference>
<reference evidence="4 5" key="1">
    <citation type="submission" date="2015-12" db="EMBL/GenBank/DDBJ databases">
        <title>Draft Genome Sequence of Olsenella scatoligenes SK9K4T; a Producer of 3-Methylindole- (skatole) and 4-Methylphenol- (p-cresol) Isolated from Pig Feces.</title>
        <authorList>
            <person name="Li X."/>
            <person name="Borg B."/>
            <person name="Canibe N."/>
        </authorList>
    </citation>
    <scope>NUCLEOTIDE SEQUENCE [LARGE SCALE GENOMIC DNA]</scope>
    <source>
        <strain evidence="4 5">SK9K4</strain>
    </source>
</reference>
<evidence type="ECO:0000313" key="5">
    <source>
        <dbReference type="Proteomes" id="UP000054078"/>
    </source>
</evidence>
<evidence type="ECO:0000313" key="4">
    <source>
        <dbReference type="EMBL" id="KUH59154.1"/>
    </source>
</evidence>
<dbReference type="Gene3D" id="3.40.50.1360">
    <property type="match status" value="1"/>
</dbReference>
<dbReference type="SMART" id="SM01134">
    <property type="entry name" value="DeoRC"/>
    <property type="match status" value="1"/>
</dbReference>
<dbReference type="InterPro" id="IPR036388">
    <property type="entry name" value="WH-like_DNA-bd_sf"/>
</dbReference>
<dbReference type="AlphaFoldDB" id="A0A117J4N1"/>
<dbReference type="PANTHER" id="PTHR30363:SF44">
    <property type="entry name" value="AGA OPERON TRANSCRIPTIONAL REPRESSOR-RELATED"/>
    <property type="match status" value="1"/>
</dbReference>
<dbReference type="InterPro" id="IPR014036">
    <property type="entry name" value="DeoR-like_C"/>
</dbReference>
<accession>A0A117J4N1</accession>
<keyword evidence="5" id="KW-1185">Reference proteome</keyword>
<name>A0A117J4N1_TRASO</name>
<sequence>MTAGEIGEPRELRSDDRRKAMVERLNDGNRITVKEMAKEFGVSEVTIRSDLEVLERGGKLKRVRGGAVMLDRMRDVADIQSRMTINVDKKKVIAQLANSLVSDGDSIIIDSGSTAFEFAKTLVNKRHITVLTQDINTAMFIDSELPSASVVLLGGALRPRHGYCWGPLTIGVINQLYVDKAFIGSNGFSPSQGFMTENPYGSEVKRSFIEHARHSIILIDSSKIGIHSFIKFADIGEVDHVVMDSDPEGLVSRAASTVYPSPSILLP</sequence>
<dbReference type="SUPFAM" id="SSF46785">
    <property type="entry name" value="Winged helix' DNA-binding domain"/>
    <property type="match status" value="1"/>
</dbReference>
<keyword evidence="2" id="KW-0804">Transcription</keyword>
<dbReference type="OrthoDB" id="7688673at2"/>
<dbReference type="STRING" id="1299998.AUL39_02140"/>
<dbReference type="SMART" id="SM00420">
    <property type="entry name" value="HTH_DEOR"/>
    <property type="match status" value="1"/>
</dbReference>
<comment type="caution">
    <text evidence="4">The sequence shown here is derived from an EMBL/GenBank/DDBJ whole genome shotgun (WGS) entry which is preliminary data.</text>
</comment>
<dbReference type="Pfam" id="PF00455">
    <property type="entry name" value="DeoRC"/>
    <property type="match status" value="1"/>
</dbReference>
<dbReference type="CDD" id="cd00090">
    <property type="entry name" value="HTH_ARSR"/>
    <property type="match status" value="1"/>
</dbReference>
<dbReference type="InterPro" id="IPR037171">
    <property type="entry name" value="NagB/RpiA_transferase-like"/>
</dbReference>